<dbReference type="EMBL" id="CM016554">
    <property type="protein sequence ID" value="TKW24686.1"/>
    <property type="molecule type" value="Genomic_DNA"/>
</dbReference>
<evidence type="ECO:0000313" key="2">
    <source>
        <dbReference type="Proteomes" id="UP000298652"/>
    </source>
</evidence>
<organism evidence="1 2">
    <name type="scientific">Setaria viridis</name>
    <name type="common">Green bristlegrass</name>
    <name type="synonym">Setaria italica subsp. viridis</name>
    <dbReference type="NCBI Taxonomy" id="4556"/>
    <lineage>
        <taxon>Eukaryota</taxon>
        <taxon>Viridiplantae</taxon>
        <taxon>Streptophyta</taxon>
        <taxon>Embryophyta</taxon>
        <taxon>Tracheophyta</taxon>
        <taxon>Spermatophyta</taxon>
        <taxon>Magnoliopsida</taxon>
        <taxon>Liliopsida</taxon>
        <taxon>Poales</taxon>
        <taxon>Poaceae</taxon>
        <taxon>PACMAD clade</taxon>
        <taxon>Panicoideae</taxon>
        <taxon>Panicodae</taxon>
        <taxon>Paniceae</taxon>
        <taxon>Cenchrinae</taxon>
        <taxon>Setaria</taxon>
    </lineage>
</organism>
<gene>
    <name evidence="1" type="ORF">SEVIR_3G065400v2</name>
</gene>
<keyword evidence="2" id="KW-1185">Reference proteome</keyword>
<dbReference type="Proteomes" id="UP000298652">
    <property type="component" value="Chromosome 3"/>
</dbReference>
<dbReference type="Gramene" id="TKW24686">
    <property type="protein sequence ID" value="TKW24686"/>
    <property type="gene ID" value="SEVIR_3G065400v2"/>
</dbReference>
<proteinExistence type="predicted"/>
<protein>
    <submittedName>
        <fullName evidence="1">Uncharacterized protein</fullName>
    </submittedName>
</protein>
<accession>A0A4V6D960</accession>
<evidence type="ECO:0000313" key="1">
    <source>
        <dbReference type="EMBL" id="TKW24686.1"/>
    </source>
</evidence>
<sequence>MNLGWSFEKSDSSRRNCFLCNTSQTQSNRCRQSPNTQLVLKHIHILKVACTRRTHKIDDGIVDHHRHVQFRQPQLRHGRRP</sequence>
<reference evidence="1" key="1">
    <citation type="submission" date="2019-03" db="EMBL/GenBank/DDBJ databases">
        <title>WGS assembly of Setaria viridis.</title>
        <authorList>
            <person name="Huang P."/>
            <person name="Jenkins J."/>
            <person name="Grimwood J."/>
            <person name="Barry K."/>
            <person name="Healey A."/>
            <person name="Mamidi S."/>
            <person name="Sreedasyam A."/>
            <person name="Shu S."/>
            <person name="Feldman M."/>
            <person name="Wu J."/>
            <person name="Yu Y."/>
            <person name="Chen C."/>
            <person name="Johnson J."/>
            <person name="Rokhsar D."/>
            <person name="Baxter I."/>
            <person name="Schmutz J."/>
            <person name="Brutnell T."/>
            <person name="Kellogg E."/>
        </authorList>
    </citation>
    <scope>NUCLEOTIDE SEQUENCE [LARGE SCALE GENOMIC DNA]</scope>
</reference>
<name>A0A4V6D960_SETVI</name>
<dbReference type="AlphaFoldDB" id="A0A4V6D960"/>